<evidence type="ECO:0000313" key="3">
    <source>
        <dbReference type="EMBL" id="CAH9105230.1"/>
    </source>
</evidence>
<dbReference type="AlphaFoldDB" id="A0AAV0DMG6"/>
<dbReference type="EMBL" id="CAMAPF010000129">
    <property type="protein sequence ID" value="CAH9105230.1"/>
    <property type="molecule type" value="Genomic_DNA"/>
</dbReference>
<reference evidence="3" key="1">
    <citation type="submission" date="2022-07" db="EMBL/GenBank/DDBJ databases">
        <authorList>
            <person name="Macas J."/>
            <person name="Novak P."/>
            <person name="Neumann P."/>
        </authorList>
    </citation>
    <scope>NUCLEOTIDE SEQUENCE</scope>
</reference>
<accession>A0AAV0DMG6</accession>
<feature type="domain" description="Retrotransposon gag" evidence="2">
    <location>
        <begin position="121"/>
        <end position="213"/>
    </location>
</feature>
<feature type="compositionally biased region" description="Polar residues" evidence="1">
    <location>
        <begin position="351"/>
        <end position="387"/>
    </location>
</feature>
<sequence length="993" mass="111745">MTRRTEGLSPEASLNLEIESFCRRQNAQRRRARASEREAMANNENRTIRNLAMPNLDNQPLCIQYPELEAALELRSGLIQLLPKFHGLPGEDPHKHLKEFHVVCSTMKPTGVPEDHIKLRAFPFSLDGAAKDWLYYLPSGCITSWNDMKKMFLENYFPATRTAVLRKEICGIKQTPGETLYEYRERFKKLCQICPHHQYTEVQLIQYFYEGLLPVDRVMLDAASGGALIDKTPVEAWRLTDTMAANSHQFGMRQDVGVKQVNEVASSNLEQQLAATNQQLSQLTALMMTQMNLQQTKNVCGVCSSNAHFSDQCPLVQGKTEEANAMGFPGSSQRRFDPFSNTYNPGWKSHPNLSYGNNNNSAFQSQPQHMPGPGSSQSGAPNQNSTSTLEGMMQRLVDGQLKLEQEKLKFEQETRVGMQDLRTQVGQLATSMSRLESQLLNRLPSQPMNPNQSANAITLRSGKILSEDRAKKVSFQLDQEKETEVKSGLDDEPDVSQLPDQKKTMSNDLVCKLKNDKEAIPSIPANVLSPPFPSRLAKKQKESLEKDIWDTFRKVEVNIPLIDAIKQVPRYAKFLKELCTNKRKLRGDERVSLNENVSAVLQRKLPVKCKDKGSFSIPVTIGNKRFERAMCDLGASINVMPYSVYTALNIGPLIETGVIIQLADRSNVYPEGLVEDVLVQVGDLVFPADFFVLKMEDNELDLTPIPLLLGRPFLRTARTQIDVFKGILTMEFDGNVVRFDIFEAMRYPNDVHAVFSIDALDVISEQVMEFEATDSLSLVLRNSLNNQTYNALKLAPKEEIEEMIAALEALPVKSGKFNLSYIDLPVPTTKLFPSIVQPPEVELKPLPSHLKYAFMGSNETLPVIFSSELTPTQEDKLIRVLREYKEAIGWNIADIKGISPAICMHRILLEDGAKPVRQPQRRLNPPMMDVVKKEVMKLLEVGIIYPISDSEWVSPTQVVPKKSGLTSGFVLFAKGLAKCKCGRICWAFICCYF</sequence>
<dbReference type="Pfam" id="PF03732">
    <property type="entry name" value="Retrotrans_gag"/>
    <property type="match status" value="1"/>
</dbReference>
<protein>
    <recommendedName>
        <fullName evidence="2">Retrotransposon gag domain-containing protein</fullName>
    </recommendedName>
</protein>
<feature type="compositionally biased region" description="Basic and acidic residues" evidence="1">
    <location>
        <begin position="478"/>
        <end position="489"/>
    </location>
</feature>
<evidence type="ECO:0000313" key="4">
    <source>
        <dbReference type="Proteomes" id="UP001152523"/>
    </source>
</evidence>
<keyword evidence="4" id="KW-1185">Reference proteome</keyword>
<proteinExistence type="predicted"/>
<dbReference type="Proteomes" id="UP001152523">
    <property type="component" value="Unassembled WGS sequence"/>
</dbReference>
<dbReference type="Gene3D" id="2.40.70.10">
    <property type="entry name" value="Acid Proteases"/>
    <property type="match status" value="1"/>
</dbReference>
<gene>
    <name evidence="3" type="ORF">CEPIT_LOCUS17107</name>
</gene>
<dbReference type="InterPro" id="IPR043502">
    <property type="entry name" value="DNA/RNA_pol_sf"/>
</dbReference>
<dbReference type="PANTHER" id="PTHR33067:SF15">
    <property type="entry name" value="RNA-DIRECTED DNA POLYMERASE"/>
    <property type="match status" value="1"/>
</dbReference>
<evidence type="ECO:0000256" key="1">
    <source>
        <dbReference type="SAM" id="MobiDB-lite"/>
    </source>
</evidence>
<dbReference type="InterPro" id="IPR021109">
    <property type="entry name" value="Peptidase_aspartic_dom_sf"/>
</dbReference>
<dbReference type="Gene3D" id="3.10.10.10">
    <property type="entry name" value="HIV Type 1 Reverse Transcriptase, subunit A, domain 1"/>
    <property type="match status" value="1"/>
</dbReference>
<comment type="caution">
    <text evidence="3">The sequence shown here is derived from an EMBL/GenBank/DDBJ whole genome shotgun (WGS) entry which is preliminary data.</text>
</comment>
<dbReference type="InterPro" id="IPR005162">
    <property type="entry name" value="Retrotrans_gag_dom"/>
</dbReference>
<dbReference type="PANTHER" id="PTHR33067">
    <property type="entry name" value="RNA-DIRECTED DNA POLYMERASE-RELATED"/>
    <property type="match status" value="1"/>
</dbReference>
<evidence type="ECO:0000259" key="2">
    <source>
        <dbReference type="Pfam" id="PF03732"/>
    </source>
</evidence>
<feature type="region of interest" description="Disordered" evidence="1">
    <location>
        <begin position="477"/>
        <end position="501"/>
    </location>
</feature>
<organism evidence="3 4">
    <name type="scientific">Cuscuta epithymum</name>
    <dbReference type="NCBI Taxonomy" id="186058"/>
    <lineage>
        <taxon>Eukaryota</taxon>
        <taxon>Viridiplantae</taxon>
        <taxon>Streptophyta</taxon>
        <taxon>Embryophyta</taxon>
        <taxon>Tracheophyta</taxon>
        <taxon>Spermatophyta</taxon>
        <taxon>Magnoliopsida</taxon>
        <taxon>eudicotyledons</taxon>
        <taxon>Gunneridae</taxon>
        <taxon>Pentapetalae</taxon>
        <taxon>asterids</taxon>
        <taxon>lamiids</taxon>
        <taxon>Solanales</taxon>
        <taxon>Convolvulaceae</taxon>
        <taxon>Cuscuteae</taxon>
        <taxon>Cuscuta</taxon>
        <taxon>Cuscuta subgen. Cuscuta</taxon>
    </lineage>
</organism>
<dbReference type="CDD" id="cd00303">
    <property type="entry name" value="retropepsin_like"/>
    <property type="match status" value="1"/>
</dbReference>
<name>A0AAV0DMG6_9ASTE</name>
<dbReference type="SUPFAM" id="SSF56672">
    <property type="entry name" value="DNA/RNA polymerases"/>
    <property type="match status" value="1"/>
</dbReference>
<feature type="region of interest" description="Disordered" evidence="1">
    <location>
        <begin position="326"/>
        <end position="387"/>
    </location>
</feature>